<dbReference type="Proteomes" id="UP001642260">
    <property type="component" value="Unassembled WGS sequence"/>
</dbReference>
<dbReference type="AlphaFoldDB" id="A0ABC8K5F9"/>
<evidence type="ECO:0000313" key="2">
    <source>
        <dbReference type="EMBL" id="CAH8352248.1"/>
    </source>
</evidence>
<dbReference type="EMBL" id="CAKOAT010173821">
    <property type="protein sequence ID" value="CAH8352248.1"/>
    <property type="molecule type" value="Genomic_DNA"/>
</dbReference>
<comment type="caution">
    <text evidence="2">The sequence shown here is derived from an EMBL/GenBank/DDBJ whole genome shotgun (WGS) entry which is preliminary data.</text>
</comment>
<accession>A0ABC8K5F9</accession>
<feature type="region of interest" description="Disordered" evidence="1">
    <location>
        <begin position="1"/>
        <end position="32"/>
    </location>
</feature>
<evidence type="ECO:0000256" key="1">
    <source>
        <dbReference type="SAM" id="MobiDB-lite"/>
    </source>
</evidence>
<reference evidence="2 3" key="1">
    <citation type="submission" date="2022-03" db="EMBL/GenBank/DDBJ databases">
        <authorList>
            <person name="Macdonald S."/>
            <person name="Ahmed S."/>
            <person name="Newling K."/>
        </authorList>
    </citation>
    <scope>NUCLEOTIDE SEQUENCE [LARGE SCALE GENOMIC DNA]</scope>
</reference>
<name>A0ABC8K5F9_ERUVS</name>
<keyword evidence="3" id="KW-1185">Reference proteome</keyword>
<proteinExistence type="predicted"/>
<evidence type="ECO:0000313" key="3">
    <source>
        <dbReference type="Proteomes" id="UP001642260"/>
    </source>
</evidence>
<organism evidence="2 3">
    <name type="scientific">Eruca vesicaria subsp. sativa</name>
    <name type="common">Garden rocket</name>
    <name type="synonym">Eruca sativa</name>
    <dbReference type="NCBI Taxonomy" id="29727"/>
    <lineage>
        <taxon>Eukaryota</taxon>
        <taxon>Viridiplantae</taxon>
        <taxon>Streptophyta</taxon>
        <taxon>Embryophyta</taxon>
        <taxon>Tracheophyta</taxon>
        <taxon>Spermatophyta</taxon>
        <taxon>Magnoliopsida</taxon>
        <taxon>eudicotyledons</taxon>
        <taxon>Gunneridae</taxon>
        <taxon>Pentapetalae</taxon>
        <taxon>rosids</taxon>
        <taxon>malvids</taxon>
        <taxon>Brassicales</taxon>
        <taxon>Brassicaceae</taxon>
        <taxon>Brassiceae</taxon>
        <taxon>Eruca</taxon>
    </lineage>
</organism>
<sequence>MEENVTIRSRSVARSLAYSPNNQENPLHGEQRIDDLNDMDAQEENEGLMMDVDEFFDGEDDLFDDEIKDMENMGQSSKLITIRAIWKE</sequence>
<protein>
    <submittedName>
        <fullName evidence="2">Uncharacterized protein</fullName>
    </submittedName>
</protein>
<gene>
    <name evidence="2" type="ORF">ERUC_LOCUS18548</name>
</gene>